<gene>
    <name evidence="2" type="primary">groES</name>
</gene>
<dbReference type="InterPro" id="IPR020818">
    <property type="entry name" value="Chaperonin_GroES"/>
</dbReference>
<dbReference type="SUPFAM" id="SSF50129">
    <property type="entry name" value="GroES-like"/>
    <property type="match status" value="1"/>
</dbReference>
<dbReference type="InterPro" id="IPR011032">
    <property type="entry name" value="GroES-like_sf"/>
</dbReference>
<dbReference type="InterPro" id="IPR037124">
    <property type="entry name" value="Chaperonin_GroES_sf"/>
</dbReference>
<dbReference type="GO" id="GO:0044183">
    <property type="term" value="F:protein folding chaperone"/>
    <property type="evidence" value="ECO:0007669"/>
    <property type="project" value="InterPro"/>
</dbReference>
<keyword evidence="1" id="KW-0143">Chaperone</keyword>
<dbReference type="GO" id="GO:0005524">
    <property type="term" value="F:ATP binding"/>
    <property type="evidence" value="ECO:0007669"/>
    <property type="project" value="InterPro"/>
</dbReference>
<dbReference type="SMART" id="SM00883">
    <property type="entry name" value="Cpn10"/>
    <property type="match status" value="1"/>
</dbReference>
<evidence type="ECO:0000256" key="1">
    <source>
        <dbReference type="ARBA" id="ARBA00023186"/>
    </source>
</evidence>
<protein>
    <submittedName>
        <fullName evidence="2">Co-chaperonin GroES</fullName>
    </submittedName>
</protein>
<organism evidence="2">
    <name type="scientific">uncultured virus</name>
    <dbReference type="NCBI Taxonomy" id="340016"/>
    <lineage>
        <taxon>Viruses</taxon>
        <taxon>environmental samples</taxon>
    </lineage>
</organism>
<reference evidence="2" key="1">
    <citation type="submission" date="2016-03" db="EMBL/GenBank/DDBJ databases">
        <title>Novel chaperonins are prevalent in the virioplankton and link to viral biology and ecology.</title>
        <authorList>
            <person name="Marine R.L."/>
            <person name="Nasko D.J."/>
            <person name="Polson S.W."/>
            <person name="Wommack K.E."/>
        </authorList>
    </citation>
    <scope>NUCLEOTIDE SEQUENCE</scope>
</reference>
<proteinExistence type="predicted"/>
<sequence>MSKTLYLPEHVAQKMNKEREEAKADSSALDSAYVDPGKRELDPSLLDKSLLERLPQPTGWRVLVMPYQGQAKTASGLYIPDEVRERESVATVVAYVMKLGPLAYKDPDKFGPDCEPWCEQGQWVCIGRYSGSRFKIDGGEVRIINDDEVIATILEPTDVKHV</sequence>
<dbReference type="EMBL" id="KU970517">
    <property type="protein sequence ID" value="ASN63111.1"/>
    <property type="molecule type" value="Genomic_DNA"/>
</dbReference>
<dbReference type="Gene3D" id="2.30.33.40">
    <property type="entry name" value="GroES chaperonin"/>
    <property type="match status" value="1"/>
</dbReference>
<accession>A0A221S2J7</accession>
<dbReference type="CDD" id="cd00320">
    <property type="entry name" value="cpn10"/>
    <property type="match status" value="1"/>
</dbReference>
<dbReference type="Pfam" id="PF00166">
    <property type="entry name" value="Cpn10"/>
    <property type="match status" value="1"/>
</dbReference>
<evidence type="ECO:0000313" key="2">
    <source>
        <dbReference type="EMBL" id="ASN63111.1"/>
    </source>
</evidence>
<name>A0A221S2J7_9VIRU</name>